<dbReference type="GO" id="GO:0008327">
    <property type="term" value="F:methyl-CpG binding"/>
    <property type="evidence" value="ECO:0007669"/>
    <property type="project" value="TreeGrafter"/>
</dbReference>
<evidence type="ECO:0000313" key="10">
    <source>
        <dbReference type="EMBL" id="KAG9335618.1"/>
    </source>
</evidence>
<reference evidence="10" key="1">
    <citation type="thesis" date="2021" institute="BYU ScholarsArchive" country="Provo, UT, USA">
        <title>Applications of and Algorithms for Genome Assembly and Genomic Analyses with an Emphasis on Marine Teleosts.</title>
        <authorList>
            <person name="Pickett B.D."/>
        </authorList>
    </citation>
    <scope>NUCLEOTIDE SEQUENCE</scope>
    <source>
        <strain evidence="10">HI-2016</strain>
    </source>
</reference>
<evidence type="ECO:0000256" key="6">
    <source>
        <dbReference type="ARBA" id="ARBA00023125"/>
    </source>
</evidence>
<keyword evidence="3" id="KW-0479">Metal-binding</keyword>
<evidence type="ECO:0000256" key="3">
    <source>
        <dbReference type="ARBA" id="ARBA00022723"/>
    </source>
</evidence>
<feature type="compositionally biased region" description="Basic and acidic residues" evidence="8">
    <location>
        <begin position="213"/>
        <end position="224"/>
    </location>
</feature>
<organism evidence="10 11">
    <name type="scientific">Albula glossodonta</name>
    <name type="common">roundjaw bonefish</name>
    <dbReference type="NCBI Taxonomy" id="121402"/>
    <lineage>
        <taxon>Eukaryota</taxon>
        <taxon>Metazoa</taxon>
        <taxon>Chordata</taxon>
        <taxon>Craniata</taxon>
        <taxon>Vertebrata</taxon>
        <taxon>Euteleostomi</taxon>
        <taxon>Actinopterygii</taxon>
        <taxon>Neopterygii</taxon>
        <taxon>Teleostei</taxon>
        <taxon>Albuliformes</taxon>
        <taxon>Albulidae</taxon>
        <taxon>Albula</taxon>
    </lineage>
</organism>
<evidence type="ECO:0000256" key="1">
    <source>
        <dbReference type="ARBA" id="ARBA00004496"/>
    </source>
</evidence>
<keyword evidence="6" id="KW-0238">DNA-binding</keyword>
<evidence type="ECO:0000256" key="8">
    <source>
        <dbReference type="SAM" id="MobiDB-lite"/>
    </source>
</evidence>
<dbReference type="GO" id="GO:0005634">
    <property type="term" value="C:nucleus"/>
    <property type="evidence" value="ECO:0007669"/>
    <property type="project" value="TreeGrafter"/>
</dbReference>
<dbReference type="InterPro" id="IPR040388">
    <property type="entry name" value="CXXC4/CXXC5"/>
</dbReference>
<feature type="domain" description="CXXC-type" evidence="9">
    <location>
        <begin position="438"/>
        <end position="479"/>
    </location>
</feature>
<sequence>MPLPKPPKKTLPRVRAGRQKTSHPVGKRQTCNSNKPQGKTVQRKAKEASRSGARSQPSKGTRSTRLSRPASEVSRGTQSGSKTPSRALVSVGLRHLRNSLAQYGSSEDPLGRRKSPRGAPLSHGLSRGLHQTLQRSRKTRAANRHGRLGRALKGQEPAQHSDAARLGEQETASSGPPSLPLEPAPEVTAEEARPSPTEEEDESLGMISISVKAEPRVADPEKTDQSSSEEAMSEQSVLTAEVGEGTDVDPTGPEEPSLQEPPVTEISEQEDDTSQGDGICEEMHSDLLPVKDQAVPVTPTSPEQTNSLTASLEEPPRICSTSECSVTSPPAAETETHTEVSWLQSFRETKEELPKCTELSVGPYTEAGTPSLLCPGSDAPSPASGSDSMPKTTPGSESKLYYTSESNSSSFLTVSSLGWPEPLPDSAAPSPVPLAAGERKKRSRCGACEPCLRKVSCGTCSCCLNRRTGHQICKLRKCVELKKKPSAHSLTKHGEPGHMISAGSVGGRGYICPCVNSLRSLSYPLCSTEWQSLPVFVIGG</sequence>
<evidence type="ECO:0000256" key="7">
    <source>
        <dbReference type="PROSITE-ProRule" id="PRU00509"/>
    </source>
</evidence>
<evidence type="ECO:0000256" key="5">
    <source>
        <dbReference type="ARBA" id="ARBA00022833"/>
    </source>
</evidence>
<comment type="caution">
    <text evidence="10">The sequence shown here is derived from an EMBL/GenBank/DDBJ whole genome shotgun (WGS) entry which is preliminary data.</text>
</comment>
<feature type="compositionally biased region" description="Polar residues" evidence="8">
    <location>
        <begin position="52"/>
        <end position="66"/>
    </location>
</feature>
<feature type="region of interest" description="Disordered" evidence="8">
    <location>
        <begin position="1"/>
        <end position="400"/>
    </location>
</feature>
<dbReference type="GO" id="GO:0005737">
    <property type="term" value="C:cytoplasm"/>
    <property type="evidence" value="ECO:0007669"/>
    <property type="project" value="UniProtKB-SubCell"/>
</dbReference>
<proteinExistence type="predicted"/>
<keyword evidence="2" id="KW-0963">Cytoplasm</keyword>
<name>A0A8T2NCY3_9TELE</name>
<evidence type="ECO:0000256" key="4">
    <source>
        <dbReference type="ARBA" id="ARBA00022771"/>
    </source>
</evidence>
<feature type="compositionally biased region" description="Polar residues" evidence="8">
    <location>
        <begin position="319"/>
        <end position="328"/>
    </location>
</feature>
<dbReference type="PANTHER" id="PTHR13419:SF0">
    <property type="entry name" value="CXXC-TYPE DOMAIN-CONTAINING PROTEIN"/>
    <property type="match status" value="1"/>
</dbReference>
<dbReference type="AlphaFoldDB" id="A0A8T2NCY3"/>
<dbReference type="InterPro" id="IPR002857">
    <property type="entry name" value="Znf_CXXC"/>
</dbReference>
<keyword evidence="5" id="KW-0862">Zinc</keyword>
<dbReference type="OrthoDB" id="8777148at2759"/>
<feature type="compositionally biased region" description="Low complexity" evidence="8">
    <location>
        <begin position="225"/>
        <end position="236"/>
    </location>
</feature>
<feature type="compositionally biased region" description="Low complexity" evidence="8">
    <location>
        <begin position="375"/>
        <end position="388"/>
    </location>
</feature>
<feature type="compositionally biased region" description="Polar residues" evidence="8">
    <location>
        <begin position="29"/>
        <end position="40"/>
    </location>
</feature>
<dbReference type="PROSITE" id="PS51058">
    <property type="entry name" value="ZF_CXXC"/>
    <property type="match status" value="1"/>
</dbReference>
<feature type="compositionally biased region" description="Polar residues" evidence="8">
    <location>
        <begin position="298"/>
        <end position="310"/>
    </location>
</feature>
<dbReference type="PANTHER" id="PTHR13419">
    <property type="entry name" value="ZINC FINGER-CONTAINING"/>
    <property type="match status" value="1"/>
</dbReference>
<feature type="compositionally biased region" description="Polar residues" evidence="8">
    <location>
        <begin position="74"/>
        <end position="84"/>
    </location>
</feature>
<evidence type="ECO:0000313" key="11">
    <source>
        <dbReference type="Proteomes" id="UP000824540"/>
    </source>
</evidence>
<dbReference type="Proteomes" id="UP000824540">
    <property type="component" value="Unassembled WGS sequence"/>
</dbReference>
<dbReference type="EMBL" id="JAFBMS010000114">
    <property type="protein sequence ID" value="KAG9335618.1"/>
    <property type="molecule type" value="Genomic_DNA"/>
</dbReference>
<dbReference type="GO" id="GO:0008270">
    <property type="term" value="F:zinc ion binding"/>
    <property type="evidence" value="ECO:0007669"/>
    <property type="project" value="UniProtKB-KW"/>
</dbReference>
<feature type="compositionally biased region" description="Basic residues" evidence="8">
    <location>
        <begin position="135"/>
        <end position="150"/>
    </location>
</feature>
<keyword evidence="11" id="KW-1185">Reference proteome</keyword>
<keyword evidence="4 7" id="KW-0863">Zinc-finger</keyword>
<comment type="subcellular location">
    <subcellularLocation>
        <location evidence="1">Cytoplasm</location>
    </subcellularLocation>
</comment>
<evidence type="ECO:0000259" key="9">
    <source>
        <dbReference type="PROSITE" id="PS51058"/>
    </source>
</evidence>
<accession>A0A8T2NCY3</accession>
<gene>
    <name evidence="10" type="ORF">JZ751_004383</name>
</gene>
<feature type="compositionally biased region" description="Basic residues" evidence="8">
    <location>
        <begin position="1"/>
        <end position="21"/>
    </location>
</feature>
<evidence type="ECO:0000256" key="2">
    <source>
        <dbReference type="ARBA" id="ARBA00022490"/>
    </source>
</evidence>
<protein>
    <recommendedName>
        <fullName evidence="9">CXXC-type domain-containing protein</fullName>
    </recommendedName>
</protein>